<proteinExistence type="predicted"/>
<keyword evidence="4" id="KW-0804">Transcription</keyword>
<gene>
    <name evidence="8" type="ORF">EHS24_008771</name>
</gene>
<comment type="subcellular location">
    <subcellularLocation>
        <location evidence="1">Nucleus</location>
    </subcellularLocation>
</comment>
<evidence type="ECO:0000256" key="5">
    <source>
        <dbReference type="ARBA" id="ARBA00023242"/>
    </source>
</evidence>
<dbReference type="InterPro" id="IPR051089">
    <property type="entry name" value="prtT"/>
</dbReference>
<keyword evidence="9" id="KW-1185">Reference proteome</keyword>
<reference evidence="8 9" key="1">
    <citation type="submission" date="2018-11" db="EMBL/GenBank/DDBJ databases">
        <title>Genome sequence of Apiotrichum porosum DSM 27194.</title>
        <authorList>
            <person name="Aliyu H."/>
            <person name="Gorte O."/>
            <person name="Ochsenreither K."/>
        </authorList>
    </citation>
    <scope>NUCLEOTIDE SEQUENCE [LARGE SCALE GENOMIC DNA]</scope>
    <source>
        <strain evidence="8 9">DSM 27194</strain>
    </source>
</reference>
<dbReference type="GO" id="GO:0000981">
    <property type="term" value="F:DNA-binding transcription factor activity, RNA polymerase II-specific"/>
    <property type="evidence" value="ECO:0007669"/>
    <property type="project" value="InterPro"/>
</dbReference>
<dbReference type="RefSeq" id="XP_028476047.1">
    <property type="nucleotide sequence ID" value="XM_028624073.1"/>
</dbReference>
<evidence type="ECO:0000313" key="9">
    <source>
        <dbReference type="Proteomes" id="UP000279236"/>
    </source>
</evidence>
<evidence type="ECO:0000256" key="3">
    <source>
        <dbReference type="ARBA" id="ARBA00023125"/>
    </source>
</evidence>
<feature type="region of interest" description="Disordered" evidence="6">
    <location>
        <begin position="1"/>
        <end position="25"/>
    </location>
</feature>
<evidence type="ECO:0000313" key="8">
    <source>
        <dbReference type="EMBL" id="RSH81328.1"/>
    </source>
</evidence>
<dbReference type="SMART" id="SM00066">
    <property type="entry name" value="GAL4"/>
    <property type="match status" value="1"/>
</dbReference>
<dbReference type="PANTHER" id="PTHR31845">
    <property type="entry name" value="FINGER DOMAIN PROTEIN, PUTATIVE-RELATED"/>
    <property type="match status" value="1"/>
</dbReference>
<evidence type="ECO:0000256" key="6">
    <source>
        <dbReference type="SAM" id="MobiDB-lite"/>
    </source>
</evidence>
<feature type="compositionally biased region" description="Polar residues" evidence="6">
    <location>
        <begin position="1"/>
        <end position="19"/>
    </location>
</feature>
<comment type="caution">
    <text evidence="8">The sequence shown here is derived from an EMBL/GenBank/DDBJ whole genome shotgun (WGS) entry which is preliminary data.</text>
</comment>
<feature type="region of interest" description="Disordered" evidence="6">
    <location>
        <begin position="115"/>
        <end position="161"/>
    </location>
</feature>
<organism evidence="8 9">
    <name type="scientific">Apiotrichum porosum</name>
    <dbReference type="NCBI Taxonomy" id="105984"/>
    <lineage>
        <taxon>Eukaryota</taxon>
        <taxon>Fungi</taxon>
        <taxon>Dikarya</taxon>
        <taxon>Basidiomycota</taxon>
        <taxon>Agaricomycotina</taxon>
        <taxon>Tremellomycetes</taxon>
        <taxon>Trichosporonales</taxon>
        <taxon>Trichosporonaceae</taxon>
        <taxon>Apiotrichum</taxon>
    </lineage>
</organism>
<evidence type="ECO:0000259" key="7">
    <source>
        <dbReference type="PROSITE" id="PS50048"/>
    </source>
</evidence>
<accession>A0A427XR94</accession>
<dbReference type="Pfam" id="PF00172">
    <property type="entry name" value="Zn_clus"/>
    <property type="match status" value="1"/>
</dbReference>
<dbReference type="CDD" id="cd00067">
    <property type="entry name" value="GAL4"/>
    <property type="match status" value="1"/>
</dbReference>
<feature type="domain" description="Zn(2)-C6 fungal-type" evidence="7">
    <location>
        <begin position="30"/>
        <end position="61"/>
    </location>
</feature>
<dbReference type="InterPro" id="IPR036864">
    <property type="entry name" value="Zn2-C6_fun-type_DNA-bd_sf"/>
</dbReference>
<keyword evidence="5" id="KW-0539">Nucleus</keyword>
<dbReference type="SUPFAM" id="SSF57701">
    <property type="entry name" value="Zn2/Cys6 DNA-binding domain"/>
    <property type="match status" value="1"/>
</dbReference>
<dbReference type="PROSITE" id="PS00463">
    <property type="entry name" value="ZN2_CY6_FUNGAL_1"/>
    <property type="match status" value="1"/>
</dbReference>
<dbReference type="InterPro" id="IPR001138">
    <property type="entry name" value="Zn2Cys6_DnaBD"/>
</dbReference>
<dbReference type="Gene3D" id="4.10.240.10">
    <property type="entry name" value="Zn(2)-C6 fungal-type DNA-binding domain"/>
    <property type="match status" value="1"/>
</dbReference>
<feature type="region of interest" description="Disordered" evidence="6">
    <location>
        <begin position="193"/>
        <end position="218"/>
    </location>
</feature>
<dbReference type="CDD" id="cd12148">
    <property type="entry name" value="fungal_TF_MHR"/>
    <property type="match status" value="1"/>
</dbReference>
<dbReference type="AlphaFoldDB" id="A0A427XR94"/>
<evidence type="ECO:0000256" key="4">
    <source>
        <dbReference type="ARBA" id="ARBA00023163"/>
    </source>
</evidence>
<name>A0A427XR94_9TREE</name>
<dbReference type="GO" id="GO:0008270">
    <property type="term" value="F:zinc ion binding"/>
    <property type="evidence" value="ECO:0007669"/>
    <property type="project" value="InterPro"/>
</dbReference>
<evidence type="ECO:0000256" key="1">
    <source>
        <dbReference type="ARBA" id="ARBA00004123"/>
    </source>
</evidence>
<dbReference type="Proteomes" id="UP000279236">
    <property type="component" value="Unassembled WGS sequence"/>
</dbReference>
<evidence type="ECO:0000256" key="2">
    <source>
        <dbReference type="ARBA" id="ARBA00023015"/>
    </source>
</evidence>
<sequence length="759" mass="84622">MSSSSNKRQHGESPSSGSETRADVPVRDRACDACRRMKIKCTDKENPPCKRCRTMKIECRFDMGPAARNGFEDSEVFVKATRTRLDSLEGQVGGITAKLDEISSFLRRMAAASGGVQLETPTSGSEPSPTTSAWQGAGGGGTSPMRPQPRPDPADPKHMLTPDILYADPLDSSTTIPWGTPLAGSNVLSSIAHPHDNAIGGGDEDDDDPLESAMRNEPFSLLTRKEEERRLRDEGLPVGKRRRIDSDMVGDWGRSPIREKGDALAGFADPVTLGWCSEADGRELFDAFFKHAHPFLPILDASVDTWEDPFCITVILWVALRARSGCRPASELTTKLKEHAEAMGKLTLFSPIATLETVQALVLLSSWDEHSWRICCHAMAMAVDMRLFRCLPYLHKIRTAAQQPHSMLERQRPLVAGARTWLALVKQTFEMSFNHALPVQFSCPPNERSAYARELLDHPLANLHDSRLVVSVELLECRETAFWPYQSVVNQSAEHVDEQLRKFNRETNQWQEHWHKHYRTIGLPSDHFLVKEIASQKAYAVLYTNSVAWYGVHNRSDVLRLSPERRQWLGAAMRSAAFLISSLGSGPQEKDSEFGNHNFHVGIVAVARYLLRMVELLPEVCDRYTISLDIDKLLLKMPYYPAHPFTPLLTSTLARARERNVIPYTSISDEAARAGVAASKGENVREPEVDSLPLGLDPLPWTQNEEAPAADINLVGVSWPIDFNLASWFPTDDLNNGHLQVDGSFNTDMSSWFPIAPQA</sequence>
<dbReference type="PANTHER" id="PTHR31845:SF17">
    <property type="entry name" value="ZN(II)2CYS6 TRANSCRIPTION FACTOR (EUROFUNG)"/>
    <property type="match status" value="1"/>
</dbReference>
<keyword evidence="3" id="KW-0238">DNA-binding</keyword>
<feature type="compositionally biased region" description="Low complexity" evidence="6">
    <location>
        <begin position="119"/>
        <end position="132"/>
    </location>
</feature>
<dbReference type="GO" id="GO:0005634">
    <property type="term" value="C:nucleus"/>
    <property type="evidence" value="ECO:0007669"/>
    <property type="project" value="UniProtKB-SubCell"/>
</dbReference>
<keyword evidence="2" id="KW-0805">Transcription regulation</keyword>
<dbReference type="GeneID" id="39593314"/>
<dbReference type="PROSITE" id="PS50048">
    <property type="entry name" value="ZN2_CY6_FUNGAL_2"/>
    <property type="match status" value="1"/>
</dbReference>
<protein>
    <recommendedName>
        <fullName evidence="7">Zn(2)-C6 fungal-type domain-containing protein</fullName>
    </recommendedName>
</protein>
<dbReference type="OrthoDB" id="4454541at2759"/>
<dbReference type="GO" id="GO:0000976">
    <property type="term" value="F:transcription cis-regulatory region binding"/>
    <property type="evidence" value="ECO:0007669"/>
    <property type="project" value="TreeGrafter"/>
</dbReference>
<dbReference type="EMBL" id="RSCE01000007">
    <property type="protein sequence ID" value="RSH81328.1"/>
    <property type="molecule type" value="Genomic_DNA"/>
</dbReference>